<evidence type="ECO:0000256" key="1">
    <source>
        <dbReference type="SAM" id="MobiDB-lite"/>
    </source>
</evidence>
<feature type="domain" description="DUF1510" evidence="3">
    <location>
        <begin position="121"/>
        <end position="214"/>
    </location>
</feature>
<name>A0ABT0W7Z1_9BACI</name>
<dbReference type="EMBL" id="JAMQCR010000001">
    <property type="protein sequence ID" value="MCM2531565.1"/>
    <property type="molecule type" value="Genomic_DNA"/>
</dbReference>
<evidence type="ECO:0000313" key="5">
    <source>
        <dbReference type="Proteomes" id="UP001523262"/>
    </source>
</evidence>
<dbReference type="Proteomes" id="UP001523262">
    <property type="component" value="Unassembled WGS sequence"/>
</dbReference>
<keyword evidence="2" id="KW-0472">Membrane</keyword>
<comment type="caution">
    <text evidence="4">The sequence shown here is derived from an EMBL/GenBank/DDBJ whole genome shotgun (WGS) entry which is preliminary data.</text>
</comment>
<dbReference type="InterPro" id="IPR009988">
    <property type="entry name" value="DUF1510"/>
</dbReference>
<feature type="compositionally biased region" description="Polar residues" evidence="1">
    <location>
        <begin position="88"/>
        <end position="121"/>
    </location>
</feature>
<keyword evidence="2" id="KW-1133">Transmembrane helix</keyword>
<gene>
    <name evidence="4" type="ORF">NDK43_03075</name>
</gene>
<keyword evidence="2" id="KW-0812">Transmembrane</keyword>
<reference evidence="4 5" key="1">
    <citation type="submission" date="2022-06" db="EMBL/GenBank/DDBJ databases">
        <authorList>
            <person name="Jeon C.O."/>
        </authorList>
    </citation>
    <scope>NUCLEOTIDE SEQUENCE [LARGE SCALE GENOMIC DNA]</scope>
    <source>
        <strain evidence="4 5">KCTC 13943</strain>
    </source>
</reference>
<organism evidence="4 5">
    <name type="scientific">Neobacillus pocheonensis</name>
    <dbReference type="NCBI Taxonomy" id="363869"/>
    <lineage>
        <taxon>Bacteria</taxon>
        <taxon>Bacillati</taxon>
        <taxon>Bacillota</taxon>
        <taxon>Bacilli</taxon>
        <taxon>Bacillales</taxon>
        <taxon>Bacillaceae</taxon>
        <taxon>Neobacillus</taxon>
    </lineage>
</organism>
<evidence type="ECO:0000256" key="2">
    <source>
        <dbReference type="SAM" id="Phobius"/>
    </source>
</evidence>
<dbReference type="Pfam" id="PF07423">
    <property type="entry name" value="DUF1510"/>
    <property type="match status" value="1"/>
</dbReference>
<accession>A0ABT0W7Z1</accession>
<protein>
    <submittedName>
        <fullName evidence="4">YrrS family protein</fullName>
    </submittedName>
</protein>
<feature type="region of interest" description="Disordered" evidence="1">
    <location>
        <begin position="48"/>
        <end position="144"/>
    </location>
</feature>
<proteinExistence type="predicted"/>
<feature type="compositionally biased region" description="Polar residues" evidence="1">
    <location>
        <begin position="129"/>
        <end position="144"/>
    </location>
</feature>
<feature type="transmembrane region" description="Helical" evidence="2">
    <location>
        <begin position="21"/>
        <end position="43"/>
    </location>
</feature>
<sequence>MSKDFQSGSRSGSLAKRKKTNLVLNGLIVLVLALIIFVAYNIFSSGNNNTTTKKDSSTTAQKQALHKESKKNNTATTGNNSSDTTSSVGGQTAEASTPGTVDQSQAVVTNGGSTPNVTKTIENPDWKSVGTSQSGQHTTVYDSSSTDWQEMLSAISYATGINQSNMTVWFLGRDKSTGNGSVGTVSSKDTKQKYKVYIQWVDGQGWKPTKVEQLSN</sequence>
<evidence type="ECO:0000259" key="3">
    <source>
        <dbReference type="Pfam" id="PF07423"/>
    </source>
</evidence>
<keyword evidence="5" id="KW-1185">Reference proteome</keyword>
<evidence type="ECO:0000313" key="4">
    <source>
        <dbReference type="EMBL" id="MCM2531565.1"/>
    </source>
</evidence>
<feature type="compositionally biased region" description="Low complexity" evidence="1">
    <location>
        <begin position="72"/>
        <end position="87"/>
    </location>
</feature>